<sequence length="523" mass="58394">MKKMYLILLLFFGTLISAPIVVPPTCTLIEINEFEPIGDTGGSLIFTQKEIVFECNTTNTVQGQCLRWEDTNRTHGLTDNHDVVIKTHDFSDTIGSLFAKLGMLNKFNSLFGGWKGTCVYGTEINLDWMKDPYYLAGLALSFGTDAYAESFVKDVLGDGKYLPSFIGDMSIRSVGCLAATGLNLAAAYTDEGDPECDPVDEFCDEATTEEMILTMPDDEFVEFEKELAANNNWNKFIAIRELSRDSGIVTYMLEYKQLPLEVDATAAEEAMEQAKDAMQALRVLGAAITAIPCIMGIFDATDPKKKDEALSSPANIAKTALNFLPTDPFSKLLLKVAIDLLTSINNIDSCNDEQDAAEKGQRHLSTYEATKLFREKLEVDFDMCHFIREFEVDDNGFLGALPWVDPLYRKNYCCYGDMLSKTLMVQIKAQLGKSWTHCTDVSMKEFTEISFSACSDADRTSGPDGAALPWDATYTTRMTAYQAKQQCLDLDEFMEYFQALVGDQFEIDTTDINDALNDLRKEF</sequence>
<reference evidence="1" key="1">
    <citation type="submission" date="2020-01" db="EMBL/GenBank/DDBJ databases">
        <authorList>
            <person name="Meier V. D."/>
            <person name="Meier V D."/>
        </authorList>
    </citation>
    <scope>NUCLEOTIDE SEQUENCE</scope>
    <source>
        <strain evidence="1">HLG_WM_MAG_12</strain>
    </source>
</reference>
<organism evidence="1">
    <name type="scientific">uncultured Campylobacterales bacterium</name>
    <dbReference type="NCBI Taxonomy" id="352960"/>
    <lineage>
        <taxon>Bacteria</taxon>
        <taxon>Pseudomonadati</taxon>
        <taxon>Campylobacterota</taxon>
        <taxon>Epsilonproteobacteria</taxon>
        <taxon>Campylobacterales</taxon>
        <taxon>environmental samples</taxon>
    </lineage>
</organism>
<protein>
    <submittedName>
        <fullName evidence="1">Uncharacterized protein</fullName>
    </submittedName>
</protein>
<proteinExistence type="predicted"/>
<accession>A0A6S6TK63</accession>
<dbReference type="AlphaFoldDB" id="A0A6S6TK63"/>
<dbReference type="EMBL" id="CACVAW010000067">
    <property type="protein sequence ID" value="CAA6815385.1"/>
    <property type="molecule type" value="Genomic_DNA"/>
</dbReference>
<evidence type="ECO:0000313" key="1">
    <source>
        <dbReference type="EMBL" id="CAA6815385.1"/>
    </source>
</evidence>
<name>A0A6S6TK63_9BACT</name>
<gene>
    <name evidence="1" type="ORF">HELGO_WM9039</name>
</gene>